<evidence type="ECO:0000256" key="1">
    <source>
        <dbReference type="ARBA" id="ARBA00006484"/>
    </source>
</evidence>
<dbReference type="PANTHER" id="PTHR42760:SF37">
    <property type="entry name" value="CLAVALDEHYDE DEHYDROGENASE"/>
    <property type="match status" value="1"/>
</dbReference>
<dbReference type="PANTHER" id="PTHR42760">
    <property type="entry name" value="SHORT-CHAIN DEHYDROGENASES/REDUCTASES FAMILY MEMBER"/>
    <property type="match status" value="1"/>
</dbReference>
<dbReference type="Gene3D" id="3.40.50.720">
    <property type="entry name" value="NAD(P)-binding Rossmann-like Domain"/>
    <property type="match status" value="1"/>
</dbReference>
<evidence type="ECO:0000256" key="3">
    <source>
        <dbReference type="RuleBase" id="RU000363"/>
    </source>
</evidence>
<dbReference type="AlphaFoldDB" id="A0A384JBQ7"/>
<dbReference type="GO" id="GO:0016616">
    <property type="term" value="F:oxidoreductase activity, acting on the CH-OH group of donors, NAD or NADP as acceptor"/>
    <property type="evidence" value="ECO:0007669"/>
    <property type="project" value="TreeGrafter"/>
</dbReference>
<dbReference type="Pfam" id="PF00106">
    <property type="entry name" value="adh_short"/>
    <property type="match status" value="1"/>
</dbReference>
<dbReference type="FunFam" id="3.40.50.720:FF:000905">
    <property type="entry name" value="Oxidoreductase, short chain dehydrogenase/reductase family, putative"/>
    <property type="match status" value="1"/>
</dbReference>
<dbReference type="CDD" id="cd05233">
    <property type="entry name" value="SDR_c"/>
    <property type="match status" value="1"/>
</dbReference>
<evidence type="ECO:0000256" key="2">
    <source>
        <dbReference type="ARBA" id="ARBA00023002"/>
    </source>
</evidence>
<reference evidence="4 5" key="3">
    <citation type="journal article" date="2017" name="Mol. Plant Pathol.">
        <title>A gapless genome sequence of the fungus Botrytis cinerea.</title>
        <authorList>
            <person name="Van Kan J.A."/>
            <person name="Stassen J.H."/>
            <person name="Mosbach A."/>
            <person name="Van Der Lee T.A."/>
            <person name="Faino L."/>
            <person name="Farmer A.D."/>
            <person name="Papasotiriou D.G."/>
            <person name="Zhou S."/>
            <person name="Seidl M.F."/>
            <person name="Cottam E."/>
            <person name="Edel D."/>
            <person name="Hahn M."/>
            <person name="Schwartz D.C."/>
            <person name="Dietrich R.A."/>
            <person name="Widdison S."/>
            <person name="Scalliet G."/>
        </authorList>
    </citation>
    <scope>NUCLEOTIDE SEQUENCE [LARGE SCALE GENOMIC DNA]</scope>
    <source>
        <strain evidence="4 5">B05.10</strain>
    </source>
</reference>
<dbReference type="EMBL" id="CP009807">
    <property type="protein sequence ID" value="ATZ47930.1"/>
    <property type="molecule type" value="Genomic_DNA"/>
</dbReference>
<dbReference type="OrthoDB" id="1933717at2759"/>
<dbReference type="PRINTS" id="PR00080">
    <property type="entry name" value="SDRFAMILY"/>
</dbReference>
<keyword evidence="5" id="KW-1185">Reference proteome</keyword>
<dbReference type="PRINTS" id="PR00081">
    <property type="entry name" value="GDHRDH"/>
</dbReference>
<dbReference type="GeneID" id="5439909"/>
<dbReference type="VEuPathDB" id="FungiDB:Bcin03g02060"/>
<accession>A0A384JBQ7</accession>
<keyword evidence="2" id="KW-0560">Oxidoreductase</keyword>
<proteinExistence type="inferred from homology"/>
<dbReference type="InterPro" id="IPR036291">
    <property type="entry name" value="NAD(P)-bd_dom_sf"/>
</dbReference>
<organism evidence="4 5">
    <name type="scientific">Botryotinia fuckeliana (strain B05.10)</name>
    <name type="common">Noble rot fungus</name>
    <name type="synonym">Botrytis cinerea</name>
    <dbReference type="NCBI Taxonomy" id="332648"/>
    <lineage>
        <taxon>Eukaryota</taxon>
        <taxon>Fungi</taxon>
        <taxon>Dikarya</taxon>
        <taxon>Ascomycota</taxon>
        <taxon>Pezizomycotina</taxon>
        <taxon>Leotiomycetes</taxon>
        <taxon>Helotiales</taxon>
        <taxon>Sclerotiniaceae</taxon>
        <taxon>Botrytis</taxon>
    </lineage>
</organism>
<dbReference type="RefSeq" id="XP_001559282.1">
    <property type="nucleotide sequence ID" value="XM_001559232.2"/>
</dbReference>
<dbReference type="Proteomes" id="UP000001798">
    <property type="component" value="Chromosome 3"/>
</dbReference>
<dbReference type="InterPro" id="IPR002347">
    <property type="entry name" value="SDR_fam"/>
</dbReference>
<reference evidence="4 5" key="1">
    <citation type="journal article" date="2011" name="PLoS Genet.">
        <title>Genomic analysis of the necrotrophic fungal pathogens Sclerotinia sclerotiorum and Botrytis cinerea.</title>
        <authorList>
            <person name="Amselem J."/>
            <person name="Cuomo C.A."/>
            <person name="van Kan J.A."/>
            <person name="Viaud M."/>
            <person name="Benito E.P."/>
            <person name="Couloux A."/>
            <person name="Coutinho P.M."/>
            <person name="de Vries R.P."/>
            <person name="Dyer P.S."/>
            <person name="Fillinger S."/>
            <person name="Fournier E."/>
            <person name="Gout L."/>
            <person name="Hahn M."/>
            <person name="Kohn L."/>
            <person name="Lapalu N."/>
            <person name="Plummer K.M."/>
            <person name="Pradier J.M."/>
            <person name="Quevillon E."/>
            <person name="Sharon A."/>
            <person name="Simon A."/>
            <person name="ten Have A."/>
            <person name="Tudzynski B."/>
            <person name="Tudzynski P."/>
            <person name="Wincker P."/>
            <person name="Andrew M."/>
            <person name="Anthouard V."/>
            <person name="Beever R.E."/>
            <person name="Beffa R."/>
            <person name="Benoit I."/>
            <person name="Bouzid O."/>
            <person name="Brault B."/>
            <person name="Chen Z."/>
            <person name="Choquer M."/>
            <person name="Collemare J."/>
            <person name="Cotton P."/>
            <person name="Danchin E.G."/>
            <person name="Da Silva C."/>
            <person name="Gautier A."/>
            <person name="Giraud C."/>
            <person name="Giraud T."/>
            <person name="Gonzalez C."/>
            <person name="Grossetete S."/>
            <person name="Guldener U."/>
            <person name="Henrissat B."/>
            <person name="Howlett B.J."/>
            <person name="Kodira C."/>
            <person name="Kretschmer M."/>
            <person name="Lappartient A."/>
            <person name="Leroch M."/>
            <person name="Levis C."/>
            <person name="Mauceli E."/>
            <person name="Neuveglise C."/>
            <person name="Oeser B."/>
            <person name="Pearson M."/>
            <person name="Poulain J."/>
            <person name="Poussereau N."/>
            <person name="Quesneville H."/>
            <person name="Rascle C."/>
            <person name="Schumacher J."/>
            <person name="Segurens B."/>
            <person name="Sexton A."/>
            <person name="Silva E."/>
            <person name="Sirven C."/>
            <person name="Soanes D.M."/>
            <person name="Talbot N.J."/>
            <person name="Templeton M."/>
            <person name="Yandava C."/>
            <person name="Yarden O."/>
            <person name="Zeng Q."/>
            <person name="Rollins J.A."/>
            <person name="Lebrun M.H."/>
            <person name="Dickman M."/>
        </authorList>
    </citation>
    <scope>NUCLEOTIDE SEQUENCE [LARGE SCALE GENOMIC DNA]</scope>
    <source>
        <strain evidence="4 5">B05.10</strain>
    </source>
</reference>
<sequence>MEPQISFPVQAGAAYTATIHHDTYPLVSAANCKEQKNRAVFITGASRGIGRACAVAFAQAGASAIAIGARSSLDPVEKAIFEEAAKAGHPAPKVLKLTLDVSDEKNVASAFAQTEQSFGRLDILVNNAGRLENWFPLADTDPTSWWATWEVNVKGTYLMTRAFLPLLLRGGQKTIININSIGAHLCRTGASAYQTGKLAICRLTEFTSVEYGGQGVVAIAVHPGAVDTELIKALPAQYHTNLVDAPELAADTIVWLTREKQGWLNGRYISANWDMEEIMSRKDEIVEGNKLRVRLVL</sequence>
<dbReference type="SUPFAM" id="SSF51735">
    <property type="entry name" value="NAD(P)-binding Rossmann-fold domains"/>
    <property type="match status" value="1"/>
</dbReference>
<evidence type="ECO:0000313" key="4">
    <source>
        <dbReference type="EMBL" id="ATZ47930.1"/>
    </source>
</evidence>
<comment type="similarity">
    <text evidence="1 3">Belongs to the short-chain dehydrogenases/reductases (SDR) family.</text>
</comment>
<dbReference type="OMA" id="AGCLEEW"/>
<protein>
    <submittedName>
        <fullName evidence="4">Uncharacterized protein</fullName>
    </submittedName>
</protein>
<dbReference type="KEGG" id="bfu:BCIN_03g02060"/>
<reference evidence="4 5" key="2">
    <citation type="journal article" date="2012" name="Eukaryot. Cell">
        <title>Genome update of Botrytis cinerea strains B05.10 and T4.</title>
        <authorList>
            <person name="Staats M."/>
            <person name="van Kan J.A."/>
        </authorList>
    </citation>
    <scope>NUCLEOTIDE SEQUENCE [LARGE SCALE GENOMIC DNA]</scope>
    <source>
        <strain evidence="4 5">B05.10</strain>
    </source>
</reference>
<gene>
    <name evidence="4" type="ORF">BCIN_03g02060</name>
</gene>
<name>A0A384JBQ7_BOTFB</name>
<evidence type="ECO:0000313" key="5">
    <source>
        <dbReference type="Proteomes" id="UP000001798"/>
    </source>
</evidence>